<dbReference type="Pfam" id="PF10906">
    <property type="entry name" value="Mrx7"/>
    <property type="match status" value="1"/>
</dbReference>
<dbReference type="InterPro" id="IPR020301">
    <property type="entry name" value="Mrx7"/>
</dbReference>
<name>A0A165I928_XYLHT</name>
<feature type="chain" id="PRO_5007859123" evidence="1">
    <location>
        <begin position="17"/>
        <end position="78"/>
    </location>
</feature>
<dbReference type="InParanoid" id="A0A165I928"/>
<protein>
    <submittedName>
        <fullName evidence="2">Uncharacterized protein</fullName>
    </submittedName>
</protein>
<gene>
    <name evidence="2" type="ORF">L228DRAFT_245527</name>
</gene>
<dbReference type="Proteomes" id="UP000076632">
    <property type="component" value="Unassembled WGS sequence"/>
</dbReference>
<organism evidence="2 3">
    <name type="scientific">Xylona heveae (strain CBS 132557 / TC161)</name>
    <dbReference type="NCBI Taxonomy" id="1328760"/>
    <lineage>
        <taxon>Eukaryota</taxon>
        <taxon>Fungi</taxon>
        <taxon>Dikarya</taxon>
        <taxon>Ascomycota</taxon>
        <taxon>Pezizomycotina</taxon>
        <taxon>Xylonomycetes</taxon>
        <taxon>Xylonales</taxon>
        <taxon>Xylonaceae</taxon>
        <taxon>Xylona</taxon>
    </lineage>
</organism>
<evidence type="ECO:0000256" key="1">
    <source>
        <dbReference type="SAM" id="SignalP"/>
    </source>
</evidence>
<sequence>MWLRVFEAWLTARLLASPGFHRAVRRVYGKVREIRHGEPSQEVDSTRLDRNDNFNGKKFIQYYVEELKEQLRGGPPKR</sequence>
<dbReference type="OMA" id="RVHQKVQ"/>
<dbReference type="RefSeq" id="XP_018190119.1">
    <property type="nucleotide sequence ID" value="XM_018332182.1"/>
</dbReference>
<dbReference type="OrthoDB" id="4138121at2759"/>
<dbReference type="EMBL" id="KV407456">
    <property type="protein sequence ID" value="KZF24564.1"/>
    <property type="molecule type" value="Genomic_DNA"/>
</dbReference>
<keyword evidence="1" id="KW-0732">Signal</keyword>
<evidence type="ECO:0000313" key="2">
    <source>
        <dbReference type="EMBL" id="KZF24564.1"/>
    </source>
</evidence>
<proteinExistence type="predicted"/>
<evidence type="ECO:0000313" key="3">
    <source>
        <dbReference type="Proteomes" id="UP000076632"/>
    </source>
</evidence>
<dbReference type="GeneID" id="28897319"/>
<keyword evidence="3" id="KW-1185">Reference proteome</keyword>
<dbReference type="AlphaFoldDB" id="A0A165I928"/>
<reference evidence="2 3" key="1">
    <citation type="journal article" date="2016" name="Fungal Biol.">
        <title>The genome of Xylona heveae provides a window into fungal endophytism.</title>
        <authorList>
            <person name="Gazis R."/>
            <person name="Kuo A."/>
            <person name="Riley R."/>
            <person name="LaButti K."/>
            <person name="Lipzen A."/>
            <person name="Lin J."/>
            <person name="Amirebrahimi M."/>
            <person name="Hesse C.N."/>
            <person name="Spatafora J.W."/>
            <person name="Henrissat B."/>
            <person name="Hainaut M."/>
            <person name="Grigoriev I.V."/>
            <person name="Hibbett D.S."/>
        </authorList>
    </citation>
    <scope>NUCLEOTIDE SEQUENCE [LARGE SCALE GENOMIC DNA]</scope>
    <source>
        <strain evidence="2 3">TC161</strain>
    </source>
</reference>
<feature type="signal peptide" evidence="1">
    <location>
        <begin position="1"/>
        <end position="16"/>
    </location>
</feature>
<accession>A0A165I928</accession>